<evidence type="ECO:0000313" key="2">
    <source>
        <dbReference type="Proteomes" id="UP000037069"/>
    </source>
</evidence>
<organism evidence="1 2">
    <name type="scientific">Lucilia cuprina</name>
    <name type="common">Green bottle fly</name>
    <name type="synonym">Australian sheep blowfly</name>
    <dbReference type="NCBI Taxonomy" id="7375"/>
    <lineage>
        <taxon>Eukaryota</taxon>
        <taxon>Metazoa</taxon>
        <taxon>Ecdysozoa</taxon>
        <taxon>Arthropoda</taxon>
        <taxon>Hexapoda</taxon>
        <taxon>Insecta</taxon>
        <taxon>Pterygota</taxon>
        <taxon>Neoptera</taxon>
        <taxon>Endopterygota</taxon>
        <taxon>Diptera</taxon>
        <taxon>Brachycera</taxon>
        <taxon>Muscomorpha</taxon>
        <taxon>Oestroidea</taxon>
        <taxon>Calliphoridae</taxon>
        <taxon>Luciliinae</taxon>
        <taxon>Lucilia</taxon>
    </lineage>
</organism>
<evidence type="ECO:0000313" key="1">
    <source>
        <dbReference type="EMBL" id="KNC29049.1"/>
    </source>
</evidence>
<comment type="caution">
    <text evidence="1">The sequence shown here is derived from an EMBL/GenBank/DDBJ whole genome shotgun (WGS) entry which is preliminary data.</text>
</comment>
<name>A0A0L0CC80_LUCCU</name>
<dbReference type="Proteomes" id="UP000037069">
    <property type="component" value="Unassembled WGS sequence"/>
</dbReference>
<sequence>MGAFTKIPVLKSCIKSPACSAPASVMAPAIMLNTTACGDPRIIIPKTNCVNLAIELTGPVRVYPKEGKLGCGVGYGLLHQLPMVTSNLETHPPGSTLFDDSQYENNTSMSFEPLAPSVTPVHNRRRRAPAYNKNTTGDLDSYFNEQTEISQQIDGLKVNVHSSQPPPKGPQ</sequence>
<proteinExistence type="predicted"/>
<gene>
    <name evidence="1" type="ORF">FF38_03282</name>
</gene>
<keyword evidence="2" id="KW-1185">Reference proteome</keyword>
<dbReference type="AlphaFoldDB" id="A0A0L0CC80"/>
<accession>A0A0L0CC80</accession>
<protein>
    <submittedName>
        <fullName evidence="1">Uncharacterized protein</fullName>
    </submittedName>
</protein>
<reference evidence="1 2" key="1">
    <citation type="journal article" date="2015" name="Nat. Commun.">
        <title>Lucilia cuprina genome unlocks parasitic fly biology to underpin future interventions.</title>
        <authorList>
            <person name="Anstead C.A."/>
            <person name="Korhonen P.K."/>
            <person name="Young N.D."/>
            <person name="Hall R.S."/>
            <person name="Jex A.R."/>
            <person name="Murali S.C."/>
            <person name="Hughes D.S."/>
            <person name="Lee S.F."/>
            <person name="Perry T."/>
            <person name="Stroehlein A.J."/>
            <person name="Ansell B.R."/>
            <person name="Breugelmans B."/>
            <person name="Hofmann A."/>
            <person name="Qu J."/>
            <person name="Dugan S."/>
            <person name="Lee S.L."/>
            <person name="Chao H."/>
            <person name="Dinh H."/>
            <person name="Han Y."/>
            <person name="Doddapaneni H.V."/>
            <person name="Worley K.C."/>
            <person name="Muzny D.M."/>
            <person name="Ioannidis P."/>
            <person name="Waterhouse R.M."/>
            <person name="Zdobnov E.M."/>
            <person name="James P.J."/>
            <person name="Bagnall N.H."/>
            <person name="Kotze A.C."/>
            <person name="Gibbs R.A."/>
            <person name="Richards S."/>
            <person name="Batterham P."/>
            <person name="Gasser R.B."/>
        </authorList>
    </citation>
    <scope>NUCLEOTIDE SEQUENCE [LARGE SCALE GENOMIC DNA]</scope>
    <source>
        <strain evidence="1 2">LS</strain>
        <tissue evidence="1">Full body</tissue>
    </source>
</reference>
<dbReference type="EMBL" id="JRES01000710">
    <property type="protein sequence ID" value="KNC29049.1"/>
    <property type="molecule type" value="Genomic_DNA"/>
</dbReference>